<protein>
    <submittedName>
        <fullName evidence="2">Uncharacterized protein</fullName>
    </submittedName>
</protein>
<name>Q6Z7T7_ORYSJ</name>
<dbReference type="AlphaFoldDB" id="Q6Z7T7"/>
<reference evidence="3" key="2">
    <citation type="journal article" date="2008" name="Nucleic Acids Res.">
        <title>The rice annotation project database (RAP-DB): 2008 update.</title>
        <authorList>
            <consortium name="The rice annotation project (RAP)"/>
        </authorList>
    </citation>
    <scope>GENOME REANNOTATION</scope>
    <source>
        <strain evidence="3">cv. Nipponbare</strain>
    </source>
</reference>
<evidence type="ECO:0000313" key="2">
    <source>
        <dbReference type="EMBL" id="BAD15751.1"/>
    </source>
</evidence>
<gene>
    <name evidence="2" type="primary">P0516G10.7</name>
</gene>
<sequence length="62" mass="6666">MDRLVALTDVSLEANIAEWHPLEPTSNYGVRRTLSSTDSYPDPRGGGTGGETHLSSVGRIPQ</sequence>
<accession>Q6Z7T7</accession>
<organism evidence="2 3">
    <name type="scientific">Oryza sativa subsp. japonica</name>
    <name type="common">Rice</name>
    <dbReference type="NCBI Taxonomy" id="39947"/>
    <lineage>
        <taxon>Eukaryota</taxon>
        <taxon>Viridiplantae</taxon>
        <taxon>Streptophyta</taxon>
        <taxon>Embryophyta</taxon>
        <taxon>Tracheophyta</taxon>
        <taxon>Spermatophyta</taxon>
        <taxon>Magnoliopsida</taxon>
        <taxon>Liliopsida</taxon>
        <taxon>Poales</taxon>
        <taxon>Poaceae</taxon>
        <taxon>BOP clade</taxon>
        <taxon>Oryzoideae</taxon>
        <taxon>Oryzeae</taxon>
        <taxon>Oryzinae</taxon>
        <taxon>Oryza</taxon>
        <taxon>Oryza sativa</taxon>
    </lineage>
</organism>
<proteinExistence type="predicted"/>
<evidence type="ECO:0000313" key="3">
    <source>
        <dbReference type="Proteomes" id="UP000000763"/>
    </source>
</evidence>
<feature type="compositionally biased region" description="Polar residues" evidence="1">
    <location>
        <begin position="25"/>
        <end position="39"/>
    </location>
</feature>
<dbReference type="EMBL" id="AP004815">
    <property type="protein sequence ID" value="BAD15751.1"/>
    <property type="molecule type" value="Genomic_DNA"/>
</dbReference>
<reference evidence="3" key="1">
    <citation type="journal article" date="2005" name="Nature">
        <title>The map-based sequence of the rice genome.</title>
        <authorList>
            <consortium name="International rice genome sequencing project (IRGSP)"/>
            <person name="Matsumoto T."/>
            <person name="Wu J."/>
            <person name="Kanamori H."/>
            <person name="Katayose Y."/>
            <person name="Fujisawa M."/>
            <person name="Namiki N."/>
            <person name="Mizuno H."/>
            <person name="Yamamoto K."/>
            <person name="Antonio B.A."/>
            <person name="Baba T."/>
            <person name="Sakata K."/>
            <person name="Nagamura Y."/>
            <person name="Aoki H."/>
            <person name="Arikawa K."/>
            <person name="Arita K."/>
            <person name="Bito T."/>
            <person name="Chiden Y."/>
            <person name="Fujitsuka N."/>
            <person name="Fukunaka R."/>
            <person name="Hamada M."/>
            <person name="Harada C."/>
            <person name="Hayashi A."/>
            <person name="Hijishita S."/>
            <person name="Honda M."/>
            <person name="Hosokawa S."/>
            <person name="Ichikawa Y."/>
            <person name="Idonuma A."/>
            <person name="Iijima M."/>
            <person name="Ikeda M."/>
            <person name="Ikeno M."/>
            <person name="Ito K."/>
            <person name="Ito S."/>
            <person name="Ito T."/>
            <person name="Ito Y."/>
            <person name="Ito Y."/>
            <person name="Iwabuchi A."/>
            <person name="Kamiya K."/>
            <person name="Karasawa W."/>
            <person name="Kurita K."/>
            <person name="Katagiri S."/>
            <person name="Kikuta A."/>
            <person name="Kobayashi H."/>
            <person name="Kobayashi N."/>
            <person name="Machita K."/>
            <person name="Maehara T."/>
            <person name="Masukawa M."/>
            <person name="Mizubayashi T."/>
            <person name="Mukai Y."/>
            <person name="Nagasaki H."/>
            <person name="Nagata Y."/>
            <person name="Naito S."/>
            <person name="Nakashima M."/>
            <person name="Nakama Y."/>
            <person name="Nakamichi Y."/>
            <person name="Nakamura M."/>
            <person name="Meguro A."/>
            <person name="Negishi M."/>
            <person name="Ohta I."/>
            <person name="Ohta T."/>
            <person name="Okamoto M."/>
            <person name="Ono N."/>
            <person name="Saji S."/>
            <person name="Sakaguchi M."/>
            <person name="Sakai K."/>
            <person name="Shibata M."/>
            <person name="Shimokawa T."/>
            <person name="Song J."/>
            <person name="Takazaki Y."/>
            <person name="Terasawa K."/>
            <person name="Tsugane M."/>
            <person name="Tsuji K."/>
            <person name="Ueda S."/>
            <person name="Waki K."/>
            <person name="Yamagata H."/>
            <person name="Yamamoto M."/>
            <person name="Yamamoto S."/>
            <person name="Yamane H."/>
            <person name="Yoshiki S."/>
            <person name="Yoshihara R."/>
            <person name="Yukawa K."/>
            <person name="Zhong H."/>
            <person name="Yano M."/>
            <person name="Yuan Q."/>
            <person name="Ouyang S."/>
            <person name="Liu J."/>
            <person name="Jones K.M."/>
            <person name="Gansberger K."/>
            <person name="Moffat K."/>
            <person name="Hill J."/>
            <person name="Bera J."/>
            <person name="Fadrosh D."/>
            <person name="Jin S."/>
            <person name="Johri S."/>
            <person name="Kim M."/>
            <person name="Overton L."/>
            <person name="Reardon M."/>
            <person name="Tsitrin T."/>
            <person name="Vuong H."/>
            <person name="Weaver B."/>
            <person name="Ciecko A."/>
            <person name="Tallon L."/>
            <person name="Jackson J."/>
            <person name="Pai G."/>
            <person name="Aken S.V."/>
            <person name="Utterback T."/>
            <person name="Reidmuller S."/>
            <person name="Feldblyum T."/>
            <person name="Hsiao J."/>
            <person name="Zismann V."/>
            <person name="Iobst S."/>
            <person name="de Vazeille A.R."/>
            <person name="Buell C.R."/>
            <person name="Ying K."/>
            <person name="Li Y."/>
            <person name="Lu T."/>
            <person name="Huang Y."/>
            <person name="Zhao Q."/>
            <person name="Feng Q."/>
            <person name="Zhang L."/>
            <person name="Zhu J."/>
            <person name="Weng Q."/>
            <person name="Mu J."/>
            <person name="Lu Y."/>
            <person name="Fan D."/>
            <person name="Liu Y."/>
            <person name="Guan J."/>
            <person name="Zhang Y."/>
            <person name="Yu S."/>
            <person name="Liu X."/>
            <person name="Zhang Y."/>
            <person name="Hong G."/>
            <person name="Han B."/>
            <person name="Choisne N."/>
            <person name="Demange N."/>
            <person name="Orjeda G."/>
            <person name="Samain S."/>
            <person name="Cattolico L."/>
            <person name="Pelletier E."/>
            <person name="Couloux A."/>
            <person name="Segurens B."/>
            <person name="Wincker P."/>
            <person name="D'Hont A."/>
            <person name="Scarpelli C."/>
            <person name="Weissenbach J."/>
            <person name="Salanoubat M."/>
            <person name="Quetier F."/>
            <person name="Yu Y."/>
            <person name="Kim H.R."/>
            <person name="Rambo T."/>
            <person name="Currie J."/>
            <person name="Collura K."/>
            <person name="Luo M."/>
            <person name="Yang T."/>
            <person name="Ammiraju J.S.S."/>
            <person name="Engler F."/>
            <person name="Soderlund C."/>
            <person name="Wing R.A."/>
            <person name="Palmer L.E."/>
            <person name="de la Bastide M."/>
            <person name="Spiegel L."/>
            <person name="Nascimento L."/>
            <person name="Zutavern T."/>
            <person name="O'Shaughnessy A."/>
            <person name="Dike S."/>
            <person name="Dedhia N."/>
            <person name="Preston R."/>
            <person name="Balija V."/>
            <person name="McCombie W.R."/>
            <person name="Chow T."/>
            <person name="Chen H."/>
            <person name="Chung M."/>
            <person name="Chen C."/>
            <person name="Shaw J."/>
            <person name="Wu H."/>
            <person name="Hsiao K."/>
            <person name="Chao Y."/>
            <person name="Chu M."/>
            <person name="Cheng C."/>
            <person name="Hour A."/>
            <person name="Lee P."/>
            <person name="Lin S."/>
            <person name="Lin Y."/>
            <person name="Liou J."/>
            <person name="Liu S."/>
            <person name="Hsing Y."/>
            <person name="Raghuvanshi S."/>
            <person name="Mohanty A."/>
            <person name="Bharti A.K."/>
            <person name="Gaur A."/>
            <person name="Gupta V."/>
            <person name="Kumar D."/>
            <person name="Ravi V."/>
            <person name="Vij S."/>
            <person name="Kapur A."/>
            <person name="Khurana P."/>
            <person name="Khurana P."/>
            <person name="Khurana J.P."/>
            <person name="Tyagi A.K."/>
            <person name="Gaikwad K."/>
            <person name="Singh A."/>
            <person name="Dalal V."/>
            <person name="Srivastava S."/>
            <person name="Dixit A."/>
            <person name="Pal A.K."/>
            <person name="Ghazi I.A."/>
            <person name="Yadav M."/>
            <person name="Pandit A."/>
            <person name="Bhargava A."/>
            <person name="Sureshbabu K."/>
            <person name="Batra K."/>
            <person name="Sharma T.R."/>
            <person name="Mohapatra T."/>
            <person name="Singh N.K."/>
            <person name="Messing J."/>
            <person name="Nelson A.B."/>
            <person name="Fuks G."/>
            <person name="Kavchok S."/>
            <person name="Keizer G."/>
            <person name="Linton E."/>
            <person name="Llaca V."/>
            <person name="Song R."/>
            <person name="Tanyolac B."/>
            <person name="Young S."/>
            <person name="Ho-Il K."/>
            <person name="Hahn J.H."/>
            <person name="Sangsakoo G."/>
            <person name="Vanavichit A."/>
            <person name="de Mattos Luiz.A.T."/>
            <person name="Zimmer P.D."/>
            <person name="Malone G."/>
            <person name="Dellagostin O."/>
            <person name="de Oliveira A.C."/>
            <person name="Bevan M."/>
            <person name="Bancroft I."/>
            <person name="Minx P."/>
            <person name="Cordum H."/>
            <person name="Wilson R."/>
            <person name="Cheng Z."/>
            <person name="Jin W."/>
            <person name="Jiang J."/>
            <person name="Leong S.A."/>
            <person name="Iwama H."/>
            <person name="Gojobori T."/>
            <person name="Itoh T."/>
            <person name="Niimura Y."/>
            <person name="Fujii Y."/>
            <person name="Habara T."/>
            <person name="Sakai H."/>
            <person name="Sato Y."/>
            <person name="Wilson G."/>
            <person name="Kumar K."/>
            <person name="McCouch S."/>
            <person name="Juretic N."/>
            <person name="Hoen D."/>
            <person name="Wright S."/>
            <person name="Bruskiewich R."/>
            <person name="Bureau T."/>
            <person name="Miyao A."/>
            <person name="Hirochika H."/>
            <person name="Nishikawa T."/>
            <person name="Kadowaki K."/>
            <person name="Sugiura M."/>
            <person name="Burr B."/>
            <person name="Sasaki T."/>
        </authorList>
    </citation>
    <scope>NUCLEOTIDE SEQUENCE [LARGE SCALE GENOMIC DNA]</scope>
    <source>
        <strain evidence="3">cv. Nipponbare</strain>
    </source>
</reference>
<feature type="region of interest" description="Disordered" evidence="1">
    <location>
        <begin position="25"/>
        <end position="62"/>
    </location>
</feature>
<dbReference type="Proteomes" id="UP000000763">
    <property type="component" value="Chromosome 2"/>
</dbReference>
<evidence type="ECO:0000256" key="1">
    <source>
        <dbReference type="SAM" id="MobiDB-lite"/>
    </source>
</evidence>